<dbReference type="RefSeq" id="WP_019595809.1">
    <property type="nucleotide sequence ID" value="NZ_FNQC01000001.1"/>
</dbReference>
<keyword evidence="1" id="KW-1133">Transmembrane helix</keyword>
<keyword evidence="3" id="KW-1185">Reference proteome</keyword>
<comment type="caution">
    <text evidence="2">The sequence shown here is derived from an EMBL/GenBank/DDBJ whole genome shotgun (WGS) entry which is preliminary data.</text>
</comment>
<accession>A0A1H3JIP6</accession>
<keyword evidence="1" id="KW-0812">Transmembrane</keyword>
<keyword evidence="1" id="KW-0472">Membrane</keyword>
<name>A0A1H3JIP6_9BACT</name>
<evidence type="ECO:0000256" key="1">
    <source>
        <dbReference type="SAM" id="Phobius"/>
    </source>
</evidence>
<protein>
    <submittedName>
        <fullName evidence="2">Uncharacterized protein</fullName>
    </submittedName>
</protein>
<sequence length="71" mass="8104">MKLGDILLLSLSAALVIIGTHLTMKGGVTLSYPVFMLAVVLLFWYQFRKMQLKQEQDSKESRPSKKPKNKH</sequence>
<dbReference type="Proteomes" id="UP000199663">
    <property type="component" value="Unassembled WGS sequence"/>
</dbReference>
<organism evidence="2 3">
    <name type="scientific">Rhodonellum ikkaensis</name>
    <dbReference type="NCBI Taxonomy" id="336829"/>
    <lineage>
        <taxon>Bacteria</taxon>
        <taxon>Pseudomonadati</taxon>
        <taxon>Bacteroidota</taxon>
        <taxon>Cytophagia</taxon>
        <taxon>Cytophagales</taxon>
        <taxon>Cytophagaceae</taxon>
        <taxon>Rhodonellum</taxon>
    </lineage>
</organism>
<dbReference type="EMBL" id="FNQC01000001">
    <property type="protein sequence ID" value="SDY39833.1"/>
    <property type="molecule type" value="Genomic_DNA"/>
</dbReference>
<feature type="transmembrane region" description="Helical" evidence="1">
    <location>
        <begin position="30"/>
        <end position="47"/>
    </location>
</feature>
<gene>
    <name evidence="2" type="ORF">SAMN05444412_10128</name>
</gene>
<feature type="transmembrane region" description="Helical" evidence="1">
    <location>
        <begin position="7"/>
        <end position="24"/>
    </location>
</feature>
<evidence type="ECO:0000313" key="2">
    <source>
        <dbReference type="EMBL" id="SDY39833.1"/>
    </source>
</evidence>
<evidence type="ECO:0000313" key="3">
    <source>
        <dbReference type="Proteomes" id="UP000199663"/>
    </source>
</evidence>
<proteinExistence type="predicted"/>
<reference evidence="2 3" key="1">
    <citation type="submission" date="2016-10" db="EMBL/GenBank/DDBJ databases">
        <authorList>
            <person name="Varghese N."/>
            <person name="Submissions S."/>
        </authorList>
    </citation>
    <scope>NUCLEOTIDE SEQUENCE [LARGE SCALE GENOMIC DNA]</scope>
    <source>
        <strain evidence="2 3">DSM 17997</strain>
    </source>
</reference>